<dbReference type="OrthoDB" id="5288719at2"/>
<dbReference type="SUPFAM" id="SSF54211">
    <property type="entry name" value="Ribosomal protein S5 domain 2-like"/>
    <property type="match status" value="1"/>
</dbReference>
<dbReference type="EMBL" id="VOXD01000014">
    <property type="protein sequence ID" value="TXF89388.1"/>
    <property type="molecule type" value="Genomic_DNA"/>
</dbReference>
<gene>
    <name evidence="1" type="ORF">FUA23_10495</name>
</gene>
<dbReference type="InterPro" id="IPR047765">
    <property type="entry name" value="GHMP_GYDIA-like"/>
</dbReference>
<protein>
    <submittedName>
        <fullName evidence="1">GHMP kinase</fullName>
    </submittedName>
</protein>
<dbReference type="InterPro" id="IPR020568">
    <property type="entry name" value="Ribosomal_Su5_D2-typ_SF"/>
</dbReference>
<dbReference type="RefSeq" id="WP_147930698.1">
    <property type="nucleotide sequence ID" value="NZ_VOXD01000014.1"/>
</dbReference>
<proteinExistence type="predicted"/>
<reference evidence="1 2" key="1">
    <citation type="submission" date="2019-08" db="EMBL/GenBank/DDBJ databases">
        <title>Lewinella sp. strain SSH13 Genome sequencing and assembly.</title>
        <authorList>
            <person name="Kim I."/>
        </authorList>
    </citation>
    <scope>NUCLEOTIDE SEQUENCE [LARGE SCALE GENOMIC DNA]</scope>
    <source>
        <strain evidence="1 2">SSH13</strain>
    </source>
</reference>
<evidence type="ECO:0000313" key="1">
    <source>
        <dbReference type="EMBL" id="TXF89388.1"/>
    </source>
</evidence>
<dbReference type="GO" id="GO:0016301">
    <property type="term" value="F:kinase activity"/>
    <property type="evidence" value="ECO:0007669"/>
    <property type="project" value="UniProtKB-KW"/>
</dbReference>
<keyword evidence="1" id="KW-0418">Kinase</keyword>
<evidence type="ECO:0000313" key="2">
    <source>
        <dbReference type="Proteomes" id="UP000321907"/>
    </source>
</evidence>
<dbReference type="InterPro" id="IPR014721">
    <property type="entry name" value="Ribsml_uS5_D2-typ_fold_subgr"/>
</dbReference>
<sequence>MDHVSDSPSIQLAPHGKLLLTGEYFVLDGVPALAVPTRRGQSFEAVHLSDSSDHDVYWKAYDVEGWEWFNHAYDKEEWARAQVQSEDPRARILQILYAAETLNPGCTRQLRGVEVSTHLQFDRKWGLGSSSTLIAAVAKWLGVNPYALLEQTFGGSGYDLACAFAEGPILYERNGTSPKVTPVSWEPDWLQQTCFVYLNQKQNSREGIRAYRSATVSEHAKTEIRRITTALLTGSLHLRAAARLLLEHEEIVGNTLGLIPVQQKLFPGFPGAIKSLGAWGGDFVWALSEDEPEKIRKYFNERGYEVVIGYDSMVV</sequence>
<dbReference type="NCBIfam" id="NF040656">
    <property type="entry name" value="GHMP_GYDIA"/>
    <property type="match status" value="1"/>
</dbReference>
<dbReference type="Proteomes" id="UP000321907">
    <property type="component" value="Unassembled WGS sequence"/>
</dbReference>
<organism evidence="1 2">
    <name type="scientific">Neolewinella aurantiaca</name>
    <dbReference type="NCBI Taxonomy" id="2602767"/>
    <lineage>
        <taxon>Bacteria</taxon>
        <taxon>Pseudomonadati</taxon>
        <taxon>Bacteroidota</taxon>
        <taxon>Saprospiria</taxon>
        <taxon>Saprospirales</taxon>
        <taxon>Lewinellaceae</taxon>
        <taxon>Neolewinella</taxon>
    </lineage>
</organism>
<dbReference type="Gene3D" id="3.30.230.10">
    <property type="match status" value="1"/>
</dbReference>
<name>A0A5C7FF37_9BACT</name>
<comment type="caution">
    <text evidence="1">The sequence shown here is derived from an EMBL/GenBank/DDBJ whole genome shotgun (WGS) entry which is preliminary data.</text>
</comment>
<dbReference type="AlphaFoldDB" id="A0A5C7FF37"/>
<keyword evidence="1" id="KW-0808">Transferase</keyword>
<keyword evidence="2" id="KW-1185">Reference proteome</keyword>
<accession>A0A5C7FF37</accession>